<dbReference type="GO" id="GO:0031499">
    <property type="term" value="C:TRAMP complex"/>
    <property type="evidence" value="ECO:0007669"/>
    <property type="project" value="TreeGrafter"/>
</dbReference>
<dbReference type="AlphaFoldDB" id="A0AB34KW93"/>
<dbReference type="CDD" id="cd05402">
    <property type="entry name" value="NT_PAP_TUTase"/>
    <property type="match status" value="1"/>
</dbReference>
<dbReference type="InterPro" id="IPR045862">
    <property type="entry name" value="Trf4-like"/>
</dbReference>
<dbReference type="GO" id="GO:0031123">
    <property type="term" value="P:RNA 3'-end processing"/>
    <property type="evidence" value="ECO:0007669"/>
    <property type="project" value="TreeGrafter"/>
</dbReference>
<dbReference type="Proteomes" id="UP000803884">
    <property type="component" value="Unassembled WGS sequence"/>
</dbReference>
<feature type="compositionally biased region" description="Basic and acidic residues" evidence="1">
    <location>
        <begin position="99"/>
        <end position="123"/>
    </location>
</feature>
<dbReference type="SUPFAM" id="SSF81301">
    <property type="entry name" value="Nucleotidyltransferase"/>
    <property type="match status" value="1"/>
</dbReference>
<evidence type="ECO:0000313" key="4">
    <source>
        <dbReference type="Proteomes" id="UP000803884"/>
    </source>
</evidence>
<feature type="compositionally biased region" description="Basic and acidic residues" evidence="1">
    <location>
        <begin position="143"/>
        <end position="178"/>
    </location>
</feature>
<gene>
    <name evidence="3" type="ORF">WHR41_01911</name>
</gene>
<dbReference type="GO" id="GO:0005730">
    <property type="term" value="C:nucleolus"/>
    <property type="evidence" value="ECO:0007669"/>
    <property type="project" value="TreeGrafter"/>
</dbReference>
<evidence type="ECO:0000256" key="1">
    <source>
        <dbReference type="SAM" id="MobiDB-lite"/>
    </source>
</evidence>
<dbReference type="GO" id="GO:0010605">
    <property type="term" value="P:negative regulation of macromolecule metabolic process"/>
    <property type="evidence" value="ECO:0007669"/>
    <property type="project" value="UniProtKB-ARBA"/>
</dbReference>
<dbReference type="PANTHER" id="PTHR23092:SF15">
    <property type="entry name" value="INACTIVE NON-CANONICAL POLY(A) RNA POLYMERASE PROTEIN TRF4-2-RELATED"/>
    <property type="match status" value="1"/>
</dbReference>
<dbReference type="GeneID" id="96003355"/>
<dbReference type="Gene3D" id="1.10.1410.10">
    <property type="match status" value="1"/>
</dbReference>
<protein>
    <recommendedName>
        <fullName evidence="2">Poly(A) RNA polymerase mitochondrial-like central palm domain-containing protein</fullName>
    </recommendedName>
</protein>
<dbReference type="Gene3D" id="3.30.460.10">
    <property type="entry name" value="Beta Polymerase, domain 2"/>
    <property type="match status" value="1"/>
</dbReference>
<feature type="compositionally biased region" description="Basic and acidic residues" evidence="1">
    <location>
        <begin position="52"/>
        <end position="65"/>
    </location>
</feature>
<dbReference type="InterPro" id="IPR043519">
    <property type="entry name" value="NT_sf"/>
</dbReference>
<dbReference type="GO" id="GO:0043634">
    <property type="term" value="P:polyadenylation-dependent ncRNA catabolic process"/>
    <property type="evidence" value="ECO:0007669"/>
    <property type="project" value="TreeGrafter"/>
</dbReference>
<feature type="compositionally biased region" description="Polar residues" evidence="1">
    <location>
        <begin position="325"/>
        <end position="339"/>
    </location>
</feature>
<feature type="compositionally biased region" description="Basic and acidic residues" evidence="1">
    <location>
        <begin position="235"/>
        <end position="251"/>
    </location>
</feature>
<organism evidence="3 4">
    <name type="scientific">Cladosporium halotolerans</name>
    <dbReference type="NCBI Taxonomy" id="1052096"/>
    <lineage>
        <taxon>Eukaryota</taxon>
        <taxon>Fungi</taxon>
        <taxon>Dikarya</taxon>
        <taxon>Ascomycota</taxon>
        <taxon>Pezizomycotina</taxon>
        <taxon>Dothideomycetes</taxon>
        <taxon>Dothideomycetidae</taxon>
        <taxon>Cladosporiales</taxon>
        <taxon>Cladosporiaceae</taxon>
        <taxon>Cladosporium</taxon>
    </lineage>
</organism>
<feature type="compositionally biased region" description="Basic and acidic residues" evidence="1">
    <location>
        <begin position="22"/>
        <end position="35"/>
    </location>
</feature>
<feature type="region of interest" description="Disordered" evidence="1">
    <location>
        <begin position="1"/>
        <end position="377"/>
    </location>
</feature>
<name>A0AB34KW93_9PEZI</name>
<keyword evidence="4" id="KW-1185">Reference proteome</keyword>
<feature type="compositionally biased region" description="Basic residues" evidence="1">
    <location>
        <begin position="847"/>
        <end position="856"/>
    </location>
</feature>
<accession>A0AB34KW93</accession>
<dbReference type="InterPro" id="IPR054708">
    <property type="entry name" value="MTPAP-like_central"/>
</dbReference>
<evidence type="ECO:0000313" key="3">
    <source>
        <dbReference type="EMBL" id="KAL1589334.1"/>
    </source>
</evidence>
<reference evidence="3 4" key="1">
    <citation type="journal article" date="2020" name="Microbiol. Resour. Announc.">
        <title>Draft Genome Sequence of a Cladosporium Species Isolated from the Mesophotic Ascidian Didemnum maculosum.</title>
        <authorList>
            <person name="Gioti A."/>
            <person name="Siaperas R."/>
            <person name="Nikolaivits E."/>
            <person name="Le Goff G."/>
            <person name="Ouazzani J."/>
            <person name="Kotoulas G."/>
            <person name="Topakas E."/>
        </authorList>
    </citation>
    <scope>NUCLEOTIDE SEQUENCE [LARGE SCALE GENOMIC DNA]</scope>
    <source>
        <strain evidence="3 4">TM138-S3</strain>
    </source>
</reference>
<dbReference type="SUPFAM" id="SSF81631">
    <property type="entry name" value="PAP/OAS1 substrate-binding domain"/>
    <property type="match status" value="1"/>
</dbReference>
<comment type="caution">
    <text evidence="3">The sequence shown here is derived from an EMBL/GenBank/DDBJ whole genome shotgun (WGS) entry which is preliminary data.</text>
</comment>
<dbReference type="GO" id="GO:1990817">
    <property type="term" value="F:poly(A) RNA polymerase activity"/>
    <property type="evidence" value="ECO:0007669"/>
    <property type="project" value="InterPro"/>
</dbReference>
<dbReference type="Pfam" id="PF22600">
    <property type="entry name" value="MTPAP-like_central"/>
    <property type="match status" value="1"/>
</dbReference>
<evidence type="ECO:0000259" key="2">
    <source>
        <dbReference type="Pfam" id="PF22600"/>
    </source>
</evidence>
<feature type="domain" description="Poly(A) RNA polymerase mitochondrial-like central palm" evidence="2">
    <location>
        <begin position="416"/>
        <end position="556"/>
    </location>
</feature>
<dbReference type="PANTHER" id="PTHR23092">
    <property type="entry name" value="POLY(A) RNA POLYMERASE"/>
    <property type="match status" value="1"/>
</dbReference>
<feature type="compositionally biased region" description="Acidic residues" evidence="1">
    <location>
        <begin position="263"/>
        <end position="281"/>
    </location>
</feature>
<proteinExistence type="predicted"/>
<dbReference type="RefSeq" id="XP_069232439.1">
    <property type="nucleotide sequence ID" value="XM_069370517.1"/>
</dbReference>
<sequence>MGDSYRPGGDGRGRYQGSAFDRLPERSYRPRDHDSYPPSSRYNDARQPPPSPHHDASSNPRRGDFTFRGAASGQSYRPEQDFTFRAPGPEAPNGFAPDGPRRDRERPKRFNREGRAPRHEARSRGQGGQSRGRGGHRGFGPRPAHDRDILNKMAKVRDTTPERLHGMKDGGSRFKNLDELSESDSESADAPRKRTKIEPSPSAPKWSNPDPYTALPPPDTLGGPKKDIVQIIRKAKNEQAAKDEGRDKLADNSDFIAFKFDDDGQNDAAEDENGSDEDGDTNMDAVPAKSPAQTGEPSFSHRDTFHRKTSSSALPAAGGPPPSSFTPINQRTYAQTPVPGSTEYGGPPPRPLGEMQLAEPPSPIVPEPVSRAPKRKSRDTYQFGDVVEEWQVVNGQPTTPWCQNEYSANTEIGWRLHKEICDFFEYVKPRPFEEVARRDLVSRVKAAICSFNGGGGSARNAEVHCFGSFASGLYLPTADMDLVVLSQSFLTGGPREIGQTTNQLRMITQHIEKLGVAKPKTATFIAKSKVPIVKFTDKRTGIKVDISFENTTGFPAIETFEAWKAQYPAMPVLVALVKQLLAMRGLNEVFSGGIGGFTTICMTTHILQTVPELQAGSTSAQQNYGEIFMKLLDFYANKIDIGSTGILMHPPYHYDKVKNPNISQNKERLTVIDPNNRHNDISGGSRKIYTVLDRFRNAHSELQRHMAQLFAGKISSASILECVIGGNYQAVETQRELLKSLYGKTAPWNVPALPDIPSVPPGVKDTPLPRANRSKRPARRGQPATERSQLNERAVANTEVKHSTKPKVANERQPLGPTSTEASKTKLKGPSRKPSANQAGGGISKNPPRKRKGNGR</sequence>
<feature type="region of interest" description="Disordered" evidence="1">
    <location>
        <begin position="751"/>
        <end position="856"/>
    </location>
</feature>
<dbReference type="GO" id="GO:0003729">
    <property type="term" value="F:mRNA binding"/>
    <property type="evidence" value="ECO:0007669"/>
    <property type="project" value="TreeGrafter"/>
</dbReference>
<dbReference type="EMBL" id="JAAQHG020000005">
    <property type="protein sequence ID" value="KAL1589334.1"/>
    <property type="molecule type" value="Genomic_DNA"/>
</dbReference>